<organism evidence="5 6">
    <name type="scientific">Pseudopithomyces chartarum</name>
    <dbReference type="NCBI Taxonomy" id="1892770"/>
    <lineage>
        <taxon>Eukaryota</taxon>
        <taxon>Fungi</taxon>
        <taxon>Dikarya</taxon>
        <taxon>Ascomycota</taxon>
        <taxon>Pezizomycotina</taxon>
        <taxon>Dothideomycetes</taxon>
        <taxon>Pleosporomycetidae</taxon>
        <taxon>Pleosporales</taxon>
        <taxon>Massarineae</taxon>
        <taxon>Didymosphaeriaceae</taxon>
        <taxon>Pseudopithomyces</taxon>
    </lineage>
</organism>
<dbReference type="SUPFAM" id="SSF54236">
    <property type="entry name" value="Ubiquitin-like"/>
    <property type="match status" value="1"/>
</dbReference>
<dbReference type="GO" id="GO:0031468">
    <property type="term" value="P:nuclear membrane reassembly"/>
    <property type="evidence" value="ECO:0007669"/>
    <property type="project" value="TreeGrafter"/>
</dbReference>
<dbReference type="Pfam" id="PF14555">
    <property type="entry name" value="UBA_4"/>
    <property type="match status" value="1"/>
</dbReference>
<dbReference type="Gene3D" id="3.30.420.210">
    <property type="entry name" value="SEP domain"/>
    <property type="match status" value="1"/>
</dbReference>
<dbReference type="Pfam" id="PF08059">
    <property type="entry name" value="SEP"/>
    <property type="match status" value="1"/>
</dbReference>
<keyword evidence="6" id="KW-1185">Reference proteome</keyword>
<dbReference type="GO" id="GO:0007030">
    <property type="term" value="P:Golgi organization"/>
    <property type="evidence" value="ECO:0007669"/>
    <property type="project" value="TreeGrafter"/>
</dbReference>
<dbReference type="GO" id="GO:0005829">
    <property type="term" value="C:cytosol"/>
    <property type="evidence" value="ECO:0007669"/>
    <property type="project" value="TreeGrafter"/>
</dbReference>
<evidence type="ECO:0008006" key="7">
    <source>
        <dbReference type="Google" id="ProtNLM"/>
    </source>
</evidence>
<dbReference type="SMART" id="SM00166">
    <property type="entry name" value="UBX"/>
    <property type="match status" value="1"/>
</dbReference>
<dbReference type="InterPro" id="IPR012989">
    <property type="entry name" value="SEP_domain"/>
</dbReference>
<dbReference type="InterPro" id="IPR029071">
    <property type="entry name" value="Ubiquitin-like_domsf"/>
</dbReference>
<evidence type="ECO:0000313" key="6">
    <source>
        <dbReference type="Proteomes" id="UP001280581"/>
    </source>
</evidence>
<accession>A0AAN6RC30</accession>
<sequence length="471" mass="50485">MHPSIWHCENESETESCPCAGTTTSAPQRAAPQDPGTAQIADPPPNQTRPHTSVETPNFALGSPLRPSQSSHLPLQHAEQYLQAANWNLEQAGALFFDDAQSQDDPSTDMADDDNENQTPDQSQQQQPGGGRTLGGAYVPPTASSSSSSQQPAARRQPQRGLRTLGDLQSSGGGHGHAHDGDDSDDDDKNHDFFTGGEKSGLAVQNPNQSNPRDHINNILKRARQNAPRPGGDDEPPTSRFHGTGMTLGGDDTPSRTIPGPQSDAPALLPRAHRELHLWRDGFSVDDGDLYRYDDPANARTLEMINTGHAPLHILNVEQGQEVDVEVHPHKDEDYVKPKKKYVPFSGSGQRLGSPTPGLSGVAQPPAPQASSSASAATAVSAPATPQVEVDSNAPVVSLQIRLADGSRLPARFNTTHTIGHVYDFVNASSPTQRPFALMTTFPSKELSDKSQTLGDLPEFKRGGVVVQKWT</sequence>
<dbReference type="InterPro" id="IPR001012">
    <property type="entry name" value="UBX_dom"/>
</dbReference>
<name>A0AAN6RC30_9PLEO</name>
<dbReference type="InterPro" id="IPR036241">
    <property type="entry name" value="NSFL1C_SEP_dom_sf"/>
</dbReference>
<feature type="region of interest" description="Disordered" evidence="2">
    <location>
        <begin position="1"/>
        <end position="76"/>
    </location>
</feature>
<dbReference type="GO" id="GO:0043130">
    <property type="term" value="F:ubiquitin binding"/>
    <property type="evidence" value="ECO:0007669"/>
    <property type="project" value="TreeGrafter"/>
</dbReference>
<evidence type="ECO:0000259" key="3">
    <source>
        <dbReference type="PROSITE" id="PS50033"/>
    </source>
</evidence>
<dbReference type="GO" id="GO:0005634">
    <property type="term" value="C:nucleus"/>
    <property type="evidence" value="ECO:0007669"/>
    <property type="project" value="TreeGrafter"/>
</dbReference>
<feature type="compositionally biased region" description="Acidic residues" evidence="2">
    <location>
        <begin position="106"/>
        <end position="116"/>
    </location>
</feature>
<evidence type="ECO:0000259" key="4">
    <source>
        <dbReference type="PROSITE" id="PS51399"/>
    </source>
</evidence>
<dbReference type="PROSITE" id="PS50033">
    <property type="entry name" value="UBX"/>
    <property type="match status" value="1"/>
</dbReference>
<dbReference type="FunFam" id="3.30.420.210:FF:000002">
    <property type="entry name" value="UBX domain-containing protein 1"/>
    <property type="match status" value="1"/>
</dbReference>
<evidence type="ECO:0000256" key="1">
    <source>
        <dbReference type="ARBA" id="ARBA00022786"/>
    </source>
</evidence>
<feature type="domain" description="SEP" evidence="4">
    <location>
        <begin position="271"/>
        <end position="336"/>
    </location>
</feature>
<evidence type="ECO:0000313" key="5">
    <source>
        <dbReference type="EMBL" id="KAK3201007.1"/>
    </source>
</evidence>
<feature type="compositionally biased region" description="Low complexity" evidence="2">
    <location>
        <begin position="140"/>
        <end position="160"/>
    </location>
</feature>
<dbReference type="EMBL" id="WVTA01000017">
    <property type="protein sequence ID" value="KAK3201007.1"/>
    <property type="molecule type" value="Genomic_DNA"/>
</dbReference>
<dbReference type="SUPFAM" id="SSF102848">
    <property type="entry name" value="NSFL1 (p97 ATPase) cofactor p47, SEP domain"/>
    <property type="match status" value="1"/>
</dbReference>
<dbReference type="PROSITE" id="PS51399">
    <property type="entry name" value="SEP"/>
    <property type="match status" value="1"/>
</dbReference>
<dbReference type="SMART" id="SM00553">
    <property type="entry name" value="SEP"/>
    <property type="match status" value="1"/>
</dbReference>
<dbReference type="GO" id="GO:0000045">
    <property type="term" value="P:autophagosome assembly"/>
    <property type="evidence" value="ECO:0007669"/>
    <property type="project" value="TreeGrafter"/>
</dbReference>
<evidence type="ECO:0000256" key="2">
    <source>
        <dbReference type="SAM" id="MobiDB-lite"/>
    </source>
</evidence>
<dbReference type="PANTHER" id="PTHR23333:SF20">
    <property type="entry name" value="NSFL1 COFACTOR P47"/>
    <property type="match status" value="1"/>
</dbReference>
<feature type="compositionally biased region" description="Low complexity" evidence="2">
    <location>
        <begin position="369"/>
        <end position="378"/>
    </location>
</feature>
<reference evidence="5 6" key="1">
    <citation type="submission" date="2021-02" db="EMBL/GenBank/DDBJ databases">
        <title>Genome assembly of Pseudopithomyces chartarum.</title>
        <authorList>
            <person name="Jauregui R."/>
            <person name="Singh J."/>
            <person name="Voisey C."/>
        </authorList>
    </citation>
    <scope>NUCLEOTIDE SEQUENCE [LARGE SCALE GENOMIC DNA]</scope>
    <source>
        <strain evidence="5 6">AGR01</strain>
    </source>
</reference>
<feature type="region of interest" description="Disordered" evidence="2">
    <location>
        <begin position="100"/>
        <end position="257"/>
    </location>
</feature>
<dbReference type="Gene3D" id="3.10.20.90">
    <property type="entry name" value="Phosphatidylinositol 3-kinase Catalytic Subunit, Chain A, domain 1"/>
    <property type="match status" value="1"/>
</dbReference>
<dbReference type="PANTHER" id="PTHR23333">
    <property type="entry name" value="UBX DOMAIN CONTAINING PROTEIN"/>
    <property type="match status" value="1"/>
</dbReference>
<proteinExistence type="predicted"/>
<dbReference type="CDD" id="cd14273">
    <property type="entry name" value="UBA_TAP-C_like"/>
    <property type="match status" value="1"/>
</dbReference>
<dbReference type="AlphaFoldDB" id="A0AAN6RC30"/>
<feature type="region of interest" description="Disordered" evidence="2">
    <location>
        <begin position="345"/>
        <end position="378"/>
    </location>
</feature>
<dbReference type="GO" id="GO:0061025">
    <property type="term" value="P:membrane fusion"/>
    <property type="evidence" value="ECO:0007669"/>
    <property type="project" value="TreeGrafter"/>
</dbReference>
<dbReference type="GO" id="GO:0043161">
    <property type="term" value="P:proteasome-mediated ubiquitin-dependent protein catabolic process"/>
    <property type="evidence" value="ECO:0007669"/>
    <property type="project" value="TreeGrafter"/>
</dbReference>
<dbReference type="Pfam" id="PF00789">
    <property type="entry name" value="UBX"/>
    <property type="match status" value="1"/>
</dbReference>
<protein>
    <recommendedName>
        <fullName evidence="7">SEP-domain-containing protein</fullName>
    </recommendedName>
</protein>
<dbReference type="FunFam" id="3.10.20.90:FF:000179">
    <property type="entry name" value="Plant UBX domain-containing protein 4"/>
    <property type="match status" value="1"/>
</dbReference>
<comment type="caution">
    <text evidence="5">The sequence shown here is derived from an EMBL/GenBank/DDBJ whole genome shotgun (WGS) entry which is preliminary data.</text>
</comment>
<keyword evidence="1" id="KW-0833">Ubl conjugation pathway</keyword>
<dbReference type="CDD" id="cd01770">
    <property type="entry name" value="UBX_UBXN2"/>
    <property type="match status" value="1"/>
</dbReference>
<gene>
    <name evidence="5" type="ORF">GRF29_213g619751</name>
</gene>
<feature type="domain" description="UBX" evidence="3">
    <location>
        <begin position="392"/>
        <end position="457"/>
    </location>
</feature>
<dbReference type="Proteomes" id="UP001280581">
    <property type="component" value="Unassembled WGS sequence"/>
</dbReference>